<accession>A0A7U2F2Y9</accession>
<evidence type="ECO:0000313" key="2">
    <source>
        <dbReference type="Proteomes" id="UP000663193"/>
    </source>
</evidence>
<dbReference type="InterPro" id="IPR001087">
    <property type="entry name" value="GDSL"/>
</dbReference>
<name>A0A7U2F2Y9_PHANO</name>
<protein>
    <recommendedName>
        <fullName evidence="3">SGNH hydrolase-type esterase domain-containing protein</fullName>
    </recommendedName>
</protein>
<evidence type="ECO:0000313" key="1">
    <source>
        <dbReference type="EMBL" id="QRC97705.1"/>
    </source>
</evidence>
<reference evidence="2" key="1">
    <citation type="journal article" date="2021" name="BMC Genomics">
        <title>Chromosome-level genome assembly and manually-curated proteome of model necrotroph Parastagonospora nodorum Sn15 reveals a genome-wide trove of candidate effector homologs, and redundancy of virulence-related functions within an accessory chromosome.</title>
        <authorList>
            <person name="Bertazzoni S."/>
            <person name="Jones D.A.B."/>
            <person name="Phan H.T."/>
            <person name="Tan K.-C."/>
            <person name="Hane J.K."/>
        </authorList>
    </citation>
    <scope>NUCLEOTIDE SEQUENCE [LARGE SCALE GENOMIC DNA]</scope>
    <source>
        <strain evidence="2">SN15 / ATCC MYA-4574 / FGSC 10173)</strain>
    </source>
</reference>
<dbReference type="VEuPathDB" id="FungiDB:JI435_085230"/>
<dbReference type="InterPro" id="IPR036514">
    <property type="entry name" value="SGNH_hydro_sf"/>
</dbReference>
<feature type="non-terminal residue" evidence="1">
    <location>
        <position position="1"/>
    </location>
</feature>
<dbReference type="PANTHER" id="PTHR14209:SF19">
    <property type="entry name" value="ISOAMYL ACETATE-HYDROLYZING ESTERASE 1 HOMOLOG"/>
    <property type="match status" value="1"/>
</dbReference>
<keyword evidence="2" id="KW-1185">Reference proteome</keyword>
<organism evidence="1 2">
    <name type="scientific">Phaeosphaeria nodorum (strain SN15 / ATCC MYA-4574 / FGSC 10173)</name>
    <name type="common">Glume blotch fungus</name>
    <name type="synonym">Parastagonospora nodorum</name>
    <dbReference type="NCBI Taxonomy" id="321614"/>
    <lineage>
        <taxon>Eukaryota</taxon>
        <taxon>Fungi</taxon>
        <taxon>Dikarya</taxon>
        <taxon>Ascomycota</taxon>
        <taxon>Pezizomycotina</taxon>
        <taxon>Dothideomycetes</taxon>
        <taxon>Pleosporomycetidae</taxon>
        <taxon>Pleosporales</taxon>
        <taxon>Pleosporineae</taxon>
        <taxon>Phaeosphaeriaceae</taxon>
        <taxon>Parastagonospora</taxon>
    </lineage>
</organism>
<sequence length="230" mass="25566">KMYAGKARILNEGEYSYTSTRLSSDFDRIIQRATSPTTPRTLLFTIFLGANDACMIGTDAMVPWPTFSANIRAFIETILTQDGGLAETKIAVISPPPINGAEAKARGDESVEEIAESNGWKKEGPRYKTYMSKKRYAEGLMEIAAEYDETGRVIGVDYWRAMVEASGLGTWEEFEEKGMWPGCGLLGARSFDKGWFTDGLHLDVRGYSVLNELLVEKVLEKWPELGPGEL</sequence>
<proteinExistence type="predicted"/>
<dbReference type="AlphaFoldDB" id="A0A7U2F2Y9"/>
<dbReference type="Proteomes" id="UP000663193">
    <property type="component" value="Chromosome 7"/>
</dbReference>
<dbReference type="Pfam" id="PF00657">
    <property type="entry name" value="Lipase_GDSL"/>
    <property type="match status" value="1"/>
</dbReference>
<evidence type="ECO:0008006" key="3">
    <source>
        <dbReference type="Google" id="ProtNLM"/>
    </source>
</evidence>
<dbReference type="SUPFAM" id="SSF52266">
    <property type="entry name" value="SGNH hydrolase"/>
    <property type="match status" value="1"/>
</dbReference>
<dbReference type="InterPro" id="IPR045136">
    <property type="entry name" value="Iah1-like"/>
</dbReference>
<dbReference type="Gene3D" id="3.40.50.1110">
    <property type="entry name" value="SGNH hydrolase"/>
    <property type="match status" value="1"/>
</dbReference>
<dbReference type="EMBL" id="CP069029">
    <property type="protein sequence ID" value="QRC97705.1"/>
    <property type="molecule type" value="Genomic_DNA"/>
</dbReference>
<gene>
    <name evidence="1" type="ORF">JI435_085230</name>
</gene>
<dbReference type="GO" id="GO:0016788">
    <property type="term" value="F:hydrolase activity, acting on ester bonds"/>
    <property type="evidence" value="ECO:0007669"/>
    <property type="project" value="InterPro"/>
</dbReference>
<dbReference type="PANTHER" id="PTHR14209">
    <property type="entry name" value="ISOAMYL ACETATE-HYDROLYZING ESTERASE 1"/>
    <property type="match status" value="1"/>
</dbReference>
<dbReference type="OrthoDB" id="671439at2759"/>